<name>A0A9Q9MGH4_9ACTN</name>
<organism evidence="1 2">
    <name type="scientific">Dactylosporangium aurantiacum</name>
    <dbReference type="NCBI Taxonomy" id="35754"/>
    <lineage>
        <taxon>Bacteria</taxon>
        <taxon>Bacillati</taxon>
        <taxon>Actinomycetota</taxon>
        <taxon>Actinomycetes</taxon>
        <taxon>Micromonosporales</taxon>
        <taxon>Micromonosporaceae</taxon>
        <taxon>Dactylosporangium</taxon>
    </lineage>
</organism>
<dbReference type="KEGG" id="daur:Daura_33530"/>
<dbReference type="AlphaFoldDB" id="A0A9Q9MGH4"/>
<proteinExistence type="predicted"/>
<sequence>MRGTEASAALPAGVELYSLTADGTALLTSRTGRGDLLDPAALLPFIDSGQHARYLIGDASTSPERPSNATYKLGLMRGHSAFTPHAHGGEHFVLSLGYAACGLYDEDRQEPVTVRLTPGVMIRIPALLPHSFVNRGEGRLLILAANTGFGIDHEDYAITAEEAERRAADGPADGLDYPALAKALHAVGSAPAPGGISWRERAARAARRLAVRLEGPA</sequence>
<dbReference type="OrthoDB" id="4090458at2"/>
<dbReference type="Proteomes" id="UP001058003">
    <property type="component" value="Chromosome"/>
</dbReference>
<evidence type="ECO:0000313" key="2">
    <source>
        <dbReference type="Proteomes" id="UP001058003"/>
    </source>
</evidence>
<protein>
    <recommendedName>
        <fullName evidence="3">Cupin domain-containing protein</fullName>
    </recommendedName>
</protein>
<evidence type="ECO:0000313" key="1">
    <source>
        <dbReference type="EMBL" id="UWZ51641.1"/>
    </source>
</evidence>
<dbReference type="InterPro" id="IPR014710">
    <property type="entry name" value="RmlC-like_jellyroll"/>
</dbReference>
<dbReference type="Gene3D" id="2.60.120.10">
    <property type="entry name" value="Jelly Rolls"/>
    <property type="match status" value="1"/>
</dbReference>
<gene>
    <name evidence="1" type="ORF">Daura_33530</name>
</gene>
<dbReference type="SUPFAM" id="SSF51182">
    <property type="entry name" value="RmlC-like cupins"/>
    <property type="match status" value="1"/>
</dbReference>
<dbReference type="EMBL" id="CP073767">
    <property type="protein sequence ID" value="UWZ51641.1"/>
    <property type="molecule type" value="Genomic_DNA"/>
</dbReference>
<reference evidence="1" key="1">
    <citation type="submission" date="2021-04" db="EMBL/GenBank/DDBJ databases">
        <title>Dactylosporangium aurantiacum NRRL B-8018 full assembly.</title>
        <authorList>
            <person name="Hartkoorn R.C."/>
            <person name="Beaudoing E."/>
            <person name="Hot D."/>
        </authorList>
    </citation>
    <scope>NUCLEOTIDE SEQUENCE</scope>
    <source>
        <strain evidence="1">NRRL B-8018</strain>
    </source>
</reference>
<dbReference type="InterPro" id="IPR011051">
    <property type="entry name" value="RmlC_Cupin_sf"/>
</dbReference>
<accession>A0A9Q9MGH4</accession>
<evidence type="ECO:0008006" key="3">
    <source>
        <dbReference type="Google" id="ProtNLM"/>
    </source>
</evidence>
<dbReference type="RefSeq" id="WP_033359092.1">
    <property type="nucleotide sequence ID" value="NZ_CP073767.1"/>
</dbReference>
<keyword evidence="2" id="KW-1185">Reference proteome</keyword>